<accession>A0A4C1VWZ9</accession>
<dbReference type="EMBL" id="BGZK01000434">
    <property type="protein sequence ID" value="GBP43351.1"/>
    <property type="molecule type" value="Genomic_DNA"/>
</dbReference>
<keyword evidence="2" id="KW-1185">Reference proteome</keyword>
<comment type="caution">
    <text evidence="1">The sequence shown here is derived from an EMBL/GenBank/DDBJ whole genome shotgun (WGS) entry which is preliminary data.</text>
</comment>
<reference evidence="1 2" key="1">
    <citation type="journal article" date="2019" name="Commun. Biol.">
        <title>The bagworm genome reveals a unique fibroin gene that provides high tensile strength.</title>
        <authorList>
            <person name="Kono N."/>
            <person name="Nakamura H."/>
            <person name="Ohtoshi R."/>
            <person name="Tomita M."/>
            <person name="Numata K."/>
            <person name="Arakawa K."/>
        </authorList>
    </citation>
    <scope>NUCLEOTIDE SEQUENCE [LARGE SCALE GENOMIC DNA]</scope>
</reference>
<name>A0A4C1VWZ9_EUMVA</name>
<organism evidence="1 2">
    <name type="scientific">Eumeta variegata</name>
    <name type="common">Bagworm moth</name>
    <name type="synonym">Eumeta japonica</name>
    <dbReference type="NCBI Taxonomy" id="151549"/>
    <lineage>
        <taxon>Eukaryota</taxon>
        <taxon>Metazoa</taxon>
        <taxon>Ecdysozoa</taxon>
        <taxon>Arthropoda</taxon>
        <taxon>Hexapoda</taxon>
        <taxon>Insecta</taxon>
        <taxon>Pterygota</taxon>
        <taxon>Neoptera</taxon>
        <taxon>Endopterygota</taxon>
        <taxon>Lepidoptera</taxon>
        <taxon>Glossata</taxon>
        <taxon>Ditrysia</taxon>
        <taxon>Tineoidea</taxon>
        <taxon>Psychidae</taxon>
        <taxon>Oiketicinae</taxon>
        <taxon>Eumeta</taxon>
    </lineage>
</organism>
<sequence>MLQKQELILRLPSTEESKTMSKEFEWHDKYVKIGANSGVHILSTKGSFETTRLVDVEKKIRLFKVRTKTPM</sequence>
<dbReference type="AlphaFoldDB" id="A0A4C1VWZ9"/>
<proteinExistence type="predicted"/>
<gene>
    <name evidence="1" type="ORF">EVAR_34267_1</name>
</gene>
<protein>
    <submittedName>
        <fullName evidence="1">Uncharacterized protein</fullName>
    </submittedName>
</protein>
<dbReference type="Proteomes" id="UP000299102">
    <property type="component" value="Unassembled WGS sequence"/>
</dbReference>
<evidence type="ECO:0000313" key="1">
    <source>
        <dbReference type="EMBL" id="GBP43351.1"/>
    </source>
</evidence>
<evidence type="ECO:0000313" key="2">
    <source>
        <dbReference type="Proteomes" id="UP000299102"/>
    </source>
</evidence>